<evidence type="ECO:0008006" key="5">
    <source>
        <dbReference type="Google" id="ProtNLM"/>
    </source>
</evidence>
<feature type="signal peptide" evidence="2">
    <location>
        <begin position="1"/>
        <end position="22"/>
    </location>
</feature>
<gene>
    <name evidence="3" type="ORF">PX52LOC_03542</name>
</gene>
<evidence type="ECO:0000256" key="1">
    <source>
        <dbReference type="SAM" id="MobiDB-lite"/>
    </source>
</evidence>
<proteinExistence type="predicted"/>
<keyword evidence="2" id="KW-0732">Signal</keyword>
<sequence>MRRSFLLLTLVLAGCSSKPQPAATRTDGKSPAQTLDPWPTAATTLRKQPDIAGMRQAVAQLTSDLANNPNAEQLPTLPPDAIQSLGEQLRLTPNEVKEVSSTTFTNLDASYVAECLILRDAVRSLDLGNHTAERRAMFGFDWVCRQVYLRYGGTLTPNGFILTQPLPPQYVLLRGYGTGLERAYTFLAVLQQLGLPGCLIGPPGREQAASQVVANGQPTKGPFWAVGAQLPDGQIALFDPWRGQPFPGPNGSIGTLAQVLANPDQLKPWRDDKNTPWDVPVDDVKAATVYAAFSFSSTTPRMKVMEQKTAADVGVNLYRNVAETLKNFGPAAKLWAPAGRQDLFCYTRVQETFLPVEDGGIDSSPKDQRLFDLVTKYHQVPTELFRPPADLTIPEVRERLQGGFFGHLQAWIFANNPREKLDRGQFNELIRAMVDLEQKLNAARDRNRATALPGNAVAGWQAQATKVYQQLSQARLPQNQADLPAAEQAVTEFWSKSGPVLQHFEDTLIVPVAAAETAYFLAACKHEQAERVSIRMHRTPPGDPARAAAEKAAKDAWAVAKDAWARHFTVAEPYLNAHPERTAHLRGLADRAARLAVNPTSGW</sequence>
<feature type="chain" id="PRO_5022822801" description="Transglutaminase-like domain-containing protein" evidence="2">
    <location>
        <begin position="23"/>
        <end position="603"/>
    </location>
</feature>
<dbReference type="KEGG" id="lrs:PX52LOC_03542"/>
<reference evidence="4" key="1">
    <citation type="submission" date="2019-08" db="EMBL/GenBank/DDBJ databases">
        <title>Limnoglobus roseus gen. nov., sp. nov., a novel freshwater planctomycete with a giant genome from the family Gemmataceae.</title>
        <authorList>
            <person name="Kulichevskaya I.S."/>
            <person name="Naumoff D.G."/>
            <person name="Miroshnikov K."/>
            <person name="Ivanova A."/>
            <person name="Philippov D.A."/>
            <person name="Hakobyan A."/>
            <person name="Rijpstra I.C."/>
            <person name="Sinninghe Damste J.S."/>
            <person name="Liesack W."/>
            <person name="Dedysh S.N."/>
        </authorList>
    </citation>
    <scope>NUCLEOTIDE SEQUENCE [LARGE SCALE GENOMIC DNA]</scope>
    <source>
        <strain evidence="4">PX52</strain>
    </source>
</reference>
<dbReference type="PROSITE" id="PS51257">
    <property type="entry name" value="PROKAR_LIPOPROTEIN"/>
    <property type="match status" value="1"/>
</dbReference>
<dbReference type="OrthoDB" id="265780at2"/>
<feature type="region of interest" description="Disordered" evidence="1">
    <location>
        <begin position="18"/>
        <end position="37"/>
    </location>
</feature>
<dbReference type="AlphaFoldDB" id="A0A5C1AFR8"/>
<keyword evidence="4" id="KW-1185">Reference proteome</keyword>
<organism evidence="3 4">
    <name type="scientific">Limnoglobus roseus</name>
    <dbReference type="NCBI Taxonomy" id="2598579"/>
    <lineage>
        <taxon>Bacteria</taxon>
        <taxon>Pseudomonadati</taxon>
        <taxon>Planctomycetota</taxon>
        <taxon>Planctomycetia</taxon>
        <taxon>Gemmatales</taxon>
        <taxon>Gemmataceae</taxon>
        <taxon>Limnoglobus</taxon>
    </lineage>
</organism>
<dbReference type="RefSeq" id="WP_149111294.1">
    <property type="nucleotide sequence ID" value="NZ_CP042425.1"/>
</dbReference>
<dbReference type="EMBL" id="CP042425">
    <property type="protein sequence ID" value="QEL16582.1"/>
    <property type="molecule type" value="Genomic_DNA"/>
</dbReference>
<evidence type="ECO:0000256" key="2">
    <source>
        <dbReference type="SAM" id="SignalP"/>
    </source>
</evidence>
<evidence type="ECO:0000313" key="4">
    <source>
        <dbReference type="Proteomes" id="UP000324974"/>
    </source>
</evidence>
<name>A0A5C1AFR8_9BACT</name>
<accession>A0A5C1AFR8</accession>
<protein>
    <recommendedName>
        <fullName evidence="5">Transglutaminase-like domain-containing protein</fullName>
    </recommendedName>
</protein>
<evidence type="ECO:0000313" key="3">
    <source>
        <dbReference type="EMBL" id="QEL16582.1"/>
    </source>
</evidence>
<dbReference type="Proteomes" id="UP000324974">
    <property type="component" value="Chromosome"/>
</dbReference>